<reference evidence="2 3" key="1">
    <citation type="submission" date="2017-06" db="EMBL/GenBank/DDBJ databases">
        <authorList>
            <person name="Kim H.J."/>
            <person name="Triplett B.A."/>
        </authorList>
    </citation>
    <scope>NUCLEOTIDE SEQUENCE [LARGE SCALE GENOMIC DNA]</scope>
    <source>
        <strain evidence="2 3">DSM 18704</strain>
    </source>
</reference>
<evidence type="ECO:0008006" key="4">
    <source>
        <dbReference type="Google" id="ProtNLM"/>
    </source>
</evidence>
<organism evidence="2 3">
    <name type="scientific">Granulicella rosea</name>
    <dbReference type="NCBI Taxonomy" id="474952"/>
    <lineage>
        <taxon>Bacteria</taxon>
        <taxon>Pseudomonadati</taxon>
        <taxon>Acidobacteriota</taxon>
        <taxon>Terriglobia</taxon>
        <taxon>Terriglobales</taxon>
        <taxon>Acidobacteriaceae</taxon>
        <taxon>Granulicella</taxon>
    </lineage>
</organism>
<evidence type="ECO:0000313" key="2">
    <source>
        <dbReference type="EMBL" id="SNT34925.1"/>
    </source>
</evidence>
<sequence>MIKQLCLLLLLLGVGENAFAQAIHTADRAADLQIGVSGSGALPDYLPEKWRGYGAYLDFDVKHHLGLEVNMHHLTGPDPILYEQTYNFGVRYTRPMGPQHHLVPYAKAMYGRGIFNFAGTDATTGKSVQIANLGFNTFTVGAGLDLRTSVPGLNIRVLDYEWERWPGFPPCGLSPQILSFGVAYHFHGKLGERK</sequence>
<protein>
    <recommendedName>
        <fullName evidence="4">Outer membrane protein beta-barrel domain-containing protein</fullName>
    </recommendedName>
</protein>
<dbReference type="EMBL" id="FZOU01000008">
    <property type="protein sequence ID" value="SNT34925.1"/>
    <property type="molecule type" value="Genomic_DNA"/>
</dbReference>
<evidence type="ECO:0000256" key="1">
    <source>
        <dbReference type="SAM" id="SignalP"/>
    </source>
</evidence>
<keyword evidence="3" id="KW-1185">Reference proteome</keyword>
<dbReference type="Gene3D" id="2.40.160.20">
    <property type="match status" value="1"/>
</dbReference>
<accession>A0A239LX33</accession>
<gene>
    <name evidence="2" type="ORF">SAMN05421770_10838</name>
</gene>
<dbReference type="AlphaFoldDB" id="A0A239LX33"/>
<feature type="chain" id="PRO_5013122567" description="Outer membrane protein beta-barrel domain-containing protein" evidence="1">
    <location>
        <begin position="21"/>
        <end position="194"/>
    </location>
</feature>
<keyword evidence="1" id="KW-0732">Signal</keyword>
<evidence type="ECO:0000313" key="3">
    <source>
        <dbReference type="Proteomes" id="UP000198356"/>
    </source>
</evidence>
<dbReference type="Proteomes" id="UP000198356">
    <property type="component" value="Unassembled WGS sequence"/>
</dbReference>
<name>A0A239LX33_9BACT</name>
<dbReference type="OrthoDB" id="121884at2"/>
<feature type="signal peptide" evidence="1">
    <location>
        <begin position="1"/>
        <end position="20"/>
    </location>
</feature>
<dbReference type="RefSeq" id="WP_089409933.1">
    <property type="nucleotide sequence ID" value="NZ_FZOU01000008.1"/>
</dbReference>
<proteinExistence type="predicted"/>